<dbReference type="InterPro" id="IPR036291">
    <property type="entry name" value="NAD(P)-bd_dom_sf"/>
</dbReference>
<evidence type="ECO:0000313" key="4">
    <source>
        <dbReference type="Proteomes" id="UP000006461"/>
    </source>
</evidence>
<dbReference type="eggNOG" id="COG1028">
    <property type="taxonomic scope" value="Bacteria"/>
</dbReference>
<name>I4ET14_MODI5</name>
<dbReference type="HOGENOM" id="CLU_010194_44_2_11"/>
<dbReference type="Gene3D" id="3.40.50.720">
    <property type="entry name" value="NAD(P)-binding Rossmann-like Domain"/>
    <property type="match status" value="1"/>
</dbReference>
<dbReference type="Pfam" id="PF00106">
    <property type="entry name" value="adh_short"/>
    <property type="match status" value="1"/>
</dbReference>
<evidence type="ECO:0000256" key="1">
    <source>
        <dbReference type="ARBA" id="ARBA00006484"/>
    </source>
</evidence>
<dbReference type="PANTHER" id="PTHR24320:SF148">
    <property type="entry name" value="NAD(P)-BINDING ROSSMANN-FOLD SUPERFAMILY PROTEIN"/>
    <property type="match status" value="1"/>
</dbReference>
<dbReference type="STRING" id="477641.MODMU_1077"/>
<accession>I4ET14</accession>
<evidence type="ECO:0000313" key="3">
    <source>
        <dbReference type="EMBL" id="CCH86527.1"/>
    </source>
</evidence>
<dbReference type="SUPFAM" id="SSF51735">
    <property type="entry name" value="NAD(P)-binding Rossmann-fold domains"/>
    <property type="match status" value="1"/>
</dbReference>
<dbReference type="KEGG" id="mmar:MODMU_1077"/>
<dbReference type="PANTHER" id="PTHR24320">
    <property type="entry name" value="RETINOL DEHYDROGENASE"/>
    <property type="match status" value="1"/>
</dbReference>
<dbReference type="GO" id="GO:0016491">
    <property type="term" value="F:oxidoreductase activity"/>
    <property type="evidence" value="ECO:0007669"/>
    <property type="project" value="UniProtKB-KW"/>
</dbReference>
<gene>
    <name evidence="3" type="ordered locus">MODMU_1077</name>
</gene>
<dbReference type="NCBIfam" id="NF004513">
    <property type="entry name" value="PRK05854.1"/>
    <property type="match status" value="1"/>
</dbReference>
<dbReference type="Proteomes" id="UP000006461">
    <property type="component" value="Chromosome"/>
</dbReference>
<dbReference type="InterPro" id="IPR002347">
    <property type="entry name" value="SDR_fam"/>
</dbReference>
<dbReference type="AlphaFoldDB" id="I4ET14"/>
<reference evidence="3 4" key="1">
    <citation type="journal article" date="2012" name="J. Bacteriol.">
        <title>Genome Sequence of Radiation-Resistant Modestobacter marinus Strain BC501, a Representative Actinobacterium That Thrives on Calcareous Stone Surfaces.</title>
        <authorList>
            <person name="Normand P."/>
            <person name="Gury J."/>
            <person name="Pujic P."/>
            <person name="Chouaia B."/>
            <person name="Crotti E."/>
            <person name="Brusetti L."/>
            <person name="Daffonchio D."/>
            <person name="Vacherie B."/>
            <person name="Barbe V."/>
            <person name="Medigue C."/>
            <person name="Calteau A."/>
            <person name="Ghodhbane-Gtari F."/>
            <person name="Essoussi I."/>
            <person name="Nouioui I."/>
            <person name="Abbassi-Ghozzi I."/>
            <person name="Gtari M."/>
        </authorList>
    </citation>
    <scope>NUCLEOTIDE SEQUENCE [LARGE SCALE GENOMIC DNA]</scope>
    <source>
        <strain evidence="4">BC 501</strain>
    </source>
</reference>
<dbReference type="EMBL" id="FO203431">
    <property type="protein sequence ID" value="CCH86527.1"/>
    <property type="molecule type" value="Genomic_DNA"/>
</dbReference>
<sequence length="329" mass="34702">MARTTIDITVPDLSGRRAVLTGGSDGIGLVIARRLAAAGADLVLPVRDRGKGEAAVAHIRARVPGATVTLHALDLASLDSVAAFAAALLTEGRPVDVLIANAGVMTPPERRTTVDGHELQLGTNHLGHVALVAHLMPLLRAGRARVTSQTSVAANSNAVHWDDLDWERSYHPMRAYSSSKIAVGLFALELDRRSRAHGWGLTSNLAHPGIAPTNLLSAQPGIGRPSESREIRLIRRLSALGVAGTPETAALPALLAATSPDAAGSRFYGPSRFRHMSGPPAEQELYRPLRSAEDAQRIWRLSEQLTGVSFPDGTAGPALGLRAEHGQPA</sequence>
<dbReference type="PATRIC" id="fig|477641.3.peg.1011"/>
<keyword evidence="2" id="KW-0560">Oxidoreductase</keyword>
<keyword evidence="4" id="KW-1185">Reference proteome</keyword>
<organism evidence="3 4">
    <name type="scientific">Modestobacter italicus (strain DSM 44449 / CECT 9708 / BC 501)</name>
    <dbReference type="NCBI Taxonomy" id="2732864"/>
    <lineage>
        <taxon>Bacteria</taxon>
        <taxon>Bacillati</taxon>
        <taxon>Actinomycetota</taxon>
        <taxon>Actinomycetes</taxon>
        <taxon>Geodermatophilales</taxon>
        <taxon>Geodermatophilaceae</taxon>
        <taxon>Modestobacter</taxon>
    </lineage>
</organism>
<dbReference type="OrthoDB" id="4577644at2"/>
<dbReference type="PRINTS" id="PR00081">
    <property type="entry name" value="GDHRDH"/>
</dbReference>
<protein>
    <submittedName>
        <fullName evidence="3">Oxidoreductase</fullName>
    </submittedName>
</protein>
<evidence type="ECO:0000256" key="2">
    <source>
        <dbReference type="ARBA" id="ARBA00023002"/>
    </source>
</evidence>
<dbReference type="OMA" id="NWDDLNW"/>
<proteinExistence type="inferred from homology"/>
<comment type="similarity">
    <text evidence="1">Belongs to the short-chain dehydrogenases/reductases (SDR) family.</text>
</comment>